<dbReference type="Pfam" id="PF00483">
    <property type="entry name" value="NTP_transferase"/>
    <property type="match status" value="1"/>
</dbReference>
<comment type="cofactor">
    <cofactor evidence="1">
        <name>Mg(2+)</name>
        <dbReference type="ChEBI" id="CHEBI:18420"/>
    </cofactor>
</comment>
<evidence type="ECO:0000256" key="8">
    <source>
        <dbReference type="ARBA" id="ARBA00022842"/>
    </source>
</evidence>
<evidence type="ECO:0000256" key="3">
    <source>
        <dbReference type="ARBA" id="ARBA00012461"/>
    </source>
</evidence>
<feature type="domain" description="Nucleotidyl transferase" evidence="12">
    <location>
        <begin position="2"/>
        <end position="231"/>
    </location>
</feature>
<evidence type="ECO:0000256" key="6">
    <source>
        <dbReference type="ARBA" id="ARBA00022695"/>
    </source>
</evidence>
<comment type="catalytic activity">
    <reaction evidence="11">
        <text>dTTP + alpha-D-glucose 1-phosphate + H(+) = dTDP-alpha-D-glucose + diphosphate</text>
        <dbReference type="Rhea" id="RHEA:15225"/>
        <dbReference type="ChEBI" id="CHEBI:15378"/>
        <dbReference type="ChEBI" id="CHEBI:33019"/>
        <dbReference type="ChEBI" id="CHEBI:37568"/>
        <dbReference type="ChEBI" id="CHEBI:57477"/>
        <dbReference type="ChEBI" id="CHEBI:58601"/>
        <dbReference type="EC" id="2.7.7.24"/>
    </reaction>
</comment>
<dbReference type="EC" id="2.7.7.24" evidence="3"/>
<dbReference type="InterPro" id="IPR005907">
    <property type="entry name" value="G1P_thy_trans_s"/>
</dbReference>
<dbReference type="InterPro" id="IPR029044">
    <property type="entry name" value="Nucleotide-diphossugar_trans"/>
</dbReference>
<keyword evidence="14" id="KW-1185">Reference proteome</keyword>
<evidence type="ECO:0000256" key="9">
    <source>
        <dbReference type="ARBA" id="ARBA00032492"/>
    </source>
</evidence>
<evidence type="ECO:0000313" key="14">
    <source>
        <dbReference type="Proteomes" id="UP000622687"/>
    </source>
</evidence>
<dbReference type="PANTHER" id="PTHR43532:SF1">
    <property type="entry name" value="GLUCOSE-1-PHOSPHATE THYMIDYLYLTRANSFERASE 1"/>
    <property type="match status" value="1"/>
</dbReference>
<evidence type="ECO:0000256" key="7">
    <source>
        <dbReference type="ARBA" id="ARBA00022723"/>
    </source>
</evidence>
<dbReference type="InterPro" id="IPR005835">
    <property type="entry name" value="NTP_transferase_dom"/>
</dbReference>
<dbReference type="SUPFAM" id="SSF53448">
    <property type="entry name" value="Nucleotide-diphospho-sugar transferases"/>
    <property type="match status" value="1"/>
</dbReference>
<organism evidence="13 14">
    <name type="scientific">Clostridium aciditolerans</name>
    <dbReference type="NCBI Taxonomy" id="339861"/>
    <lineage>
        <taxon>Bacteria</taxon>
        <taxon>Bacillati</taxon>
        <taxon>Bacillota</taxon>
        <taxon>Clostridia</taxon>
        <taxon>Eubacteriales</taxon>
        <taxon>Clostridiaceae</taxon>
        <taxon>Clostridium</taxon>
    </lineage>
</organism>
<evidence type="ECO:0000256" key="4">
    <source>
        <dbReference type="ARBA" id="ARBA00017654"/>
    </source>
</evidence>
<dbReference type="Proteomes" id="UP000622687">
    <property type="component" value="Unassembled WGS sequence"/>
</dbReference>
<dbReference type="RefSeq" id="WP_211143006.1">
    <property type="nucleotide sequence ID" value="NZ_JAEEGB010000014.1"/>
</dbReference>
<evidence type="ECO:0000313" key="13">
    <source>
        <dbReference type="EMBL" id="MBI6873580.1"/>
    </source>
</evidence>
<proteinExistence type="inferred from homology"/>
<keyword evidence="8" id="KW-0460">Magnesium</keyword>
<keyword evidence="5 13" id="KW-0808">Transferase</keyword>
<dbReference type="GO" id="GO:0008879">
    <property type="term" value="F:glucose-1-phosphate thymidylyltransferase activity"/>
    <property type="evidence" value="ECO:0007669"/>
    <property type="project" value="UniProtKB-EC"/>
</dbReference>
<evidence type="ECO:0000256" key="2">
    <source>
        <dbReference type="ARBA" id="ARBA00010480"/>
    </source>
</evidence>
<reference evidence="13" key="1">
    <citation type="submission" date="2020-12" db="EMBL/GenBank/DDBJ databases">
        <title>Clostridium thailandense sp. nov., a novel acetogenic bacterium isolated from peat land soil in Thailand.</title>
        <authorList>
            <person name="Chaikitkaew S."/>
            <person name="Birkeland N.K."/>
        </authorList>
    </citation>
    <scope>NUCLEOTIDE SEQUENCE</scope>
    <source>
        <strain evidence="13">DSM 17425</strain>
    </source>
</reference>
<keyword evidence="7" id="KW-0479">Metal-binding</keyword>
<dbReference type="PANTHER" id="PTHR43532">
    <property type="entry name" value="GLUCOSE-1-PHOSPHATE THYMIDYLYLTRANSFERASE"/>
    <property type="match status" value="1"/>
</dbReference>
<dbReference type="EMBL" id="JAEEGB010000014">
    <property type="protein sequence ID" value="MBI6873580.1"/>
    <property type="molecule type" value="Genomic_DNA"/>
</dbReference>
<evidence type="ECO:0000256" key="11">
    <source>
        <dbReference type="ARBA" id="ARBA00049336"/>
    </source>
</evidence>
<protein>
    <recommendedName>
        <fullName evidence="4">Glucose-1-phosphate thymidylyltransferase</fullName>
        <ecNumber evidence="3">2.7.7.24</ecNumber>
    </recommendedName>
    <alternativeName>
        <fullName evidence="10">dTDP-glucose pyrophosphorylase</fullName>
    </alternativeName>
    <alternativeName>
        <fullName evidence="9">dTDP-glucose synthase</fullName>
    </alternativeName>
</protein>
<accession>A0A934I040</accession>
<dbReference type="GO" id="GO:0046872">
    <property type="term" value="F:metal ion binding"/>
    <property type="evidence" value="ECO:0007669"/>
    <property type="project" value="UniProtKB-KW"/>
</dbReference>
<gene>
    <name evidence="13" type="ORF">I6U51_12810</name>
</gene>
<name>A0A934I040_9CLOT</name>
<evidence type="ECO:0000256" key="5">
    <source>
        <dbReference type="ARBA" id="ARBA00022679"/>
    </source>
</evidence>
<dbReference type="AlphaFoldDB" id="A0A934I040"/>
<comment type="caution">
    <text evidence="13">The sequence shown here is derived from an EMBL/GenBank/DDBJ whole genome shotgun (WGS) entry which is preliminary data.</text>
</comment>
<evidence type="ECO:0000259" key="12">
    <source>
        <dbReference type="Pfam" id="PF00483"/>
    </source>
</evidence>
<dbReference type="Gene3D" id="3.90.550.10">
    <property type="entry name" value="Spore Coat Polysaccharide Biosynthesis Protein SpsA, Chain A"/>
    <property type="match status" value="1"/>
</dbReference>
<evidence type="ECO:0000256" key="1">
    <source>
        <dbReference type="ARBA" id="ARBA00001946"/>
    </source>
</evidence>
<keyword evidence="6" id="KW-0548">Nucleotidyltransferase</keyword>
<comment type="similarity">
    <text evidence="2">Belongs to the glucose-1-phosphate thymidylyltransferase family.</text>
</comment>
<sequence>MKGIILAGGTGSRLFPLTKVTNKHLLPVGKYPMIDHVIAKMKQADVNDIMVITGKEHMGAVVNLLGSGYNYGVKFTYRIQDQPGGIAQALGLCEDFVGTDKCVVILGDNIFSDNIASFVEKFKNQEKGAKILIQQVKDPERYGVAELKGDNIVSIEEKPKKPKSNYCVTGIYMYDSRVFDVIKTLKPSGRGELEITDVNNWYIEDGSLTYDVLENWWTDAGTFESLAYANSLAKEINLHEILNNTYIANLEAAASKE</sequence>
<evidence type="ECO:0000256" key="10">
    <source>
        <dbReference type="ARBA" id="ARBA00032598"/>
    </source>
</evidence>